<dbReference type="PANTHER" id="PTHR34406">
    <property type="entry name" value="PROTEIN YCEI"/>
    <property type="match status" value="1"/>
</dbReference>
<feature type="domain" description="Lipid/polyisoprenoid-binding YceI-like" evidence="1">
    <location>
        <begin position="10"/>
        <end position="180"/>
    </location>
</feature>
<protein>
    <submittedName>
        <fullName evidence="2">YceI family protein</fullName>
    </submittedName>
</protein>
<evidence type="ECO:0000313" key="2">
    <source>
        <dbReference type="EMBL" id="QHT69774.1"/>
    </source>
</evidence>
<keyword evidence="3" id="KW-1185">Reference proteome</keyword>
<evidence type="ECO:0000313" key="3">
    <source>
        <dbReference type="Proteomes" id="UP000480178"/>
    </source>
</evidence>
<dbReference type="InterPro" id="IPR036761">
    <property type="entry name" value="TTHA0802/YceI-like_sf"/>
</dbReference>
<dbReference type="SMART" id="SM00867">
    <property type="entry name" value="YceI"/>
    <property type="match status" value="1"/>
</dbReference>
<dbReference type="SUPFAM" id="SSF101874">
    <property type="entry name" value="YceI-like"/>
    <property type="match status" value="1"/>
</dbReference>
<accession>A0A6C0GPJ5</accession>
<dbReference type="AlphaFoldDB" id="A0A6C0GPJ5"/>
<dbReference type="InterPro" id="IPR007372">
    <property type="entry name" value="Lipid/polyisoprenoid-bd_YceI"/>
</dbReference>
<dbReference type="RefSeq" id="WP_162445758.1">
    <property type="nucleotide sequence ID" value="NZ_CP048222.1"/>
</dbReference>
<reference evidence="2 3" key="1">
    <citation type="submission" date="2020-01" db="EMBL/GenBank/DDBJ databases">
        <authorList>
            <person name="Kim M.K."/>
        </authorList>
    </citation>
    <scope>NUCLEOTIDE SEQUENCE [LARGE SCALE GENOMIC DNA]</scope>
    <source>
        <strain evidence="2 3">172606-1</strain>
    </source>
</reference>
<proteinExistence type="predicted"/>
<dbReference type="KEGG" id="rhoz:GXP67_25575"/>
<dbReference type="Gene3D" id="2.40.128.110">
    <property type="entry name" value="Lipid/polyisoprenoid-binding, YceI-like"/>
    <property type="match status" value="1"/>
</dbReference>
<gene>
    <name evidence="2" type="ORF">GXP67_25575</name>
</gene>
<dbReference type="PANTHER" id="PTHR34406:SF1">
    <property type="entry name" value="PROTEIN YCEI"/>
    <property type="match status" value="1"/>
</dbReference>
<name>A0A6C0GPJ5_9BACT</name>
<dbReference type="Proteomes" id="UP000480178">
    <property type="component" value="Chromosome"/>
</dbReference>
<sequence length="184" mass="20937">MEQLTLLAKKWKIDANHSDITFKVKHLGLATIRGTFSEYEGIVTLEEKGGFQNARVEVTIQAESITTGNTMRDNHLKTDEFFGCYAWPTITFEGSSFTKKNEAEYELKGMLTMKGIAKEITIAALFEGMRKDLWGNEVVVFSVKGSINRFDFDIKWNELLDGNIPAIGKMIDFDMNIELLQEHE</sequence>
<dbReference type="Pfam" id="PF04264">
    <property type="entry name" value="YceI"/>
    <property type="match status" value="1"/>
</dbReference>
<dbReference type="EMBL" id="CP048222">
    <property type="protein sequence ID" value="QHT69774.1"/>
    <property type="molecule type" value="Genomic_DNA"/>
</dbReference>
<organism evidence="2 3">
    <name type="scientific">Rhodocytophaga rosea</name>
    <dbReference type="NCBI Taxonomy" id="2704465"/>
    <lineage>
        <taxon>Bacteria</taxon>
        <taxon>Pseudomonadati</taxon>
        <taxon>Bacteroidota</taxon>
        <taxon>Cytophagia</taxon>
        <taxon>Cytophagales</taxon>
        <taxon>Rhodocytophagaceae</taxon>
        <taxon>Rhodocytophaga</taxon>
    </lineage>
</organism>
<evidence type="ECO:0000259" key="1">
    <source>
        <dbReference type="SMART" id="SM00867"/>
    </source>
</evidence>